<sequence length="23" mass="2700">MSVNLYIQRQTLIYSRAFGGRII</sequence>
<proteinExistence type="predicted"/>
<accession>A0A2P2JXX7</accession>
<organism evidence="1">
    <name type="scientific">Rhizophora mucronata</name>
    <name type="common">Asiatic mangrove</name>
    <dbReference type="NCBI Taxonomy" id="61149"/>
    <lineage>
        <taxon>Eukaryota</taxon>
        <taxon>Viridiplantae</taxon>
        <taxon>Streptophyta</taxon>
        <taxon>Embryophyta</taxon>
        <taxon>Tracheophyta</taxon>
        <taxon>Spermatophyta</taxon>
        <taxon>Magnoliopsida</taxon>
        <taxon>eudicotyledons</taxon>
        <taxon>Gunneridae</taxon>
        <taxon>Pentapetalae</taxon>
        <taxon>rosids</taxon>
        <taxon>fabids</taxon>
        <taxon>Malpighiales</taxon>
        <taxon>Rhizophoraceae</taxon>
        <taxon>Rhizophora</taxon>
    </lineage>
</organism>
<dbReference type="EMBL" id="GGEC01017845">
    <property type="protein sequence ID" value="MBW98328.1"/>
    <property type="molecule type" value="Transcribed_RNA"/>
</dbReference>
<reference evidence="1" key="1">
    <citation type="submission" date="2018-02" db="EMBL/GenBank/DDBJ databases">
        <title>Rhizophora mucronata_Transcriptome.</title>
        <authorList>
            <person name="Meera S.P."/>
            <person name="Sreeshan A."/>
            <person name="Augustine A."/>
        </authorList>
    </citation>
    <scope>NUCLEOTIDE SEQUENCE</scope>
    <source>
        <tissue evidence="1">Leaf</tissue>
    </source>
</reference>
<dbReference type="AlphaFoldDB" id="A0A2P2JXX7"/>
<name>A0A2P2JXX7_RHIMU</name>
<evidence type="ECO:0000313" key="1">
    <source>
        <dbReference type="EMBL" id="MBW98328.1"/>
    </source>
</evidence>
<protein>
    <submittedName>
        <fullName evidence="1">BTB/POZ and TAZ domain-containing protein 2</fullName>
    </submittedName>
</protein>